<accession>A0AAN1WFB8</accession>
<dbReference type="PROSITE" id="PS51257">
    <property type="entry name" value="PROKAR_LIPOPROTEIN"/>
    <property type="match status" value="1"/>
</dbReference>
<evidence type="ECO:0000256" key="1">
    <source>
        <dbReference type="SAM" id="SignalP"/>
    </source>
</evidence>
<feature type="signal peptide" evidence="1">
    <location>
        <begin position="1"/>
        <end position="20"/>
    </location>
</feature>
<evidence type="ECO:0008006" key="4">
    <source>
        <dbReference type="Google" id="ProtNLM"/>
    </source>
</evidence>
<sequence>MHNIAKLCKSTALVSALALASCVGKPTTNDPSDPNYEWDVICFDYNEQPTEGNYKNWFCLQYITPCDEAEKYPTQCQEQCDYYDNDFYDKTHSACDVINEQDFPNNN</sequence>
<name>A0AAN1WFB8_9GAMM</name>
<keyword evidence="1" id="KW-0732">Signal</keyword>
<keyword evidence="3" id="KW-1185">Reference proteome</keyword>
<proteinExistence type="predicted"/>
<gene>
    <name evidence="2" type="ORF">MARGE09_P0767</name>
</gene>
<organism evidence="2 3">
    <name type="scientific">Marinagarivorans cellulosilyticus</name>
    <dbReference type="NCBI Taxonomy" id="2721545"/>
    <lineage>
        <taxon>Bacteria</taxon>
        <taxon>Pseudomonadati</taxon>
        <taxon>Pseudomonadota</taxon>
        <taxon>Gammaproteobacteria</taxon>
        <taxon>Cellvibrionales</taxon>
        <taxon>Cellvibrionaceae</taxon>
        <taxon>Marinagarivorans</taxon>
    </lineage>
</organism>
<reference evidence="2 3" key="1">
    <citation type="journal article" date="2022" name="IScience">
        <title>An ultrasensitive nanofiber-based assay for enzymatic hydrolysis and deep-sea microbial degradation of cellulose.</title>
        <authorList>
            <person name="Tsudome M."/>
            <person name="Tachioka M."/>
            <person name="Miyazaki M."/>
            <person name="Uchimura K."/>
            <person name="Tsuda M."/>
            <person name="Takaki Y."/>
            <person name="Deguchi S."/>
        </authorList>
    </citation>
    <scope>NUCLEOTIDE SEQUENCE [LARGE SCALE GENOMIC DNA]</scope>
    <source>
        <strain evidence="2 3">GE09</strain>
    </source>
</reference>
<feature type="chain" id="PRO_5042873752" description="Lipoprotein" evidence="1">
    <location>
        <begin position="21"/>
        <end position="107"/>
    </location>
</feature>
<protein>
    <recommendedName>
        <fullName evidence="4">Lipoprotein</fullName>
    </recommendedName>
</protein>
<dbReference type="EMBL" id="AP023086">
    <property type="protein sequence ID" value="BCD96567.1"/>
    <property type="molecule type" value="Genomic_DNA"/>
</dbReference>
<dbReference type="AlphaFoldDB" id="A0AAN1WFB8"/>
<evidence type="ECO:0000313" key="3">
    <source>
        <dbReference type="Proteomes" id="UP001320119"/>
    </source>
</evidence>
<evidence type="ECO:0000313" key="2">
    <source>
        <dbReference type="EMBL" id="BCD96567.1"/>
    </source>
</evidence>
<dbReference type="RefSeq" id="WP_236986062.1">
    <property type="nucleotide sequence ID" value="NZ_AP023086.1"/>
</dbReference>
<dbReference type="Proteomes" id="UP001320119">
    <property type="component" value="Chromosome"/>
</dbReference>
<dbReference type="KEGG" id="marq:MARGE09_P0767"/>